<dbReference type="OrthoDB" id="6364308at2759"/>
<dbReference type="PaxDb" id="6945-B7PVP4"/>
<sequence length="67" mass="7374">MRDLVELLLKNEQESQLSHTMERKGGRSPSLRLRFGRRSDPAWSDTLHRFLTAGNAGGDSGHSAPAA</sequence>
<dbReference type="AlphaFoldDB" id="B7PVP4"/>
<reference evidence="2 4" key="1">
    <citation type="submission" date="2008-03" db="EMBL/GenBank/DDBJ databases">
        <title>Annotation of Ixodes scapularis.</title>
        <authorList>
            <consortium name="Ixodes scapularis Genome Project Consortium"/>
            <person name="Caler E."/>
            <person name="Hannick L.I."/>
            <person name="Bidwell S."/>
            <person name="Joardar V."/>
            <person name="Thiagarajan M."/>
            <person name="Amedeo P."/>
            <person name="Galinsky K.J."/>
            <person name="Schobel S."/>
            <person name="Inman J."/>
            <person name="Hostetler J."/>
            <person name="Miller J."/>
            <person name="Hammond M."/>
            <person name="Megy K."/>
            <person name="Lawson D."/>
            <person name="Kodira C."/>
            <person name="Sutton G."/>
            <person name="Meyer J."/>
            <person name="Hill C.A."/>
            <person name="Birren B."/>
            <person name="Nene V."/>
            <person name="Collins F."/>
            <person name="Alarcon-Chaidez F."/>
            <person name="Wikel S."/>
            <person name="Strausberg R."/>
        </authorList>
    </citation>
    <scope>NUCLEOTIDE SEQUENCE [LARGE SCALE GENOMIC DNA]</scope>
    <source>
        <strain evidence="4">Wikel</strain>
        <strain evidence="2">Wikel colony</strain>
    </source>
</reference>
<dbReference type="VEuPathDB" id="VectorBase:ISCP_011098"/>
<organism>
    <name type="scientific">Ixodes scapularis</name>
    <name type="common">Black-legged tick</name>
    <name type="synonym">Deer tick</name>
    <dbReference type="NCBI Taxonomy" id="6945"/>
    <lineage>
        <taxon>Eukaryota</taxon>
        <taxon>Metazoa</taxon>
        <taxon>Ecdysozoa</taxon>
        <taxon>Arthropoda</taxon>
        <taxon>Chelicerata</taxon>
        <taxon>Arachnida</taxon>
        <taxon>Acari</taxon>
        <taxon>Parasitiformes</taxon>
        <taxon>Ixodida</taxon>
        <taxon>Ixodoidea</taxon>
        <taxon>Ixodidae</taxon>
        <taxon>Ixodinae</taxon>
        <taxon>Ixodes</taxon>
    </lineage>
</organism>
<proteinExistence type="predicted"/>
<evidence type="ECO:0000313" key="2">
    <source>
        <dbReference type="EMBL" id="EEC10666.1"/>
    </source>
</evidence>
<dbReference type="InParanoid" id="B7PVP4"/>
<evidence type="ECO:0000256" key="1">
    <source>
        <dbReference type="SAM" id="MobiDB-lite"/>
    </source>
</evidence>
<protein>
    <submittedName>
        <fullName evidence="2 3">Uncharacterized protein</fullName>
    </submittedName>
</protein>
<accession>B7PVP4</accession>
<keyword evidence="4" id="KW-1185">Reference proteome</keyword>
<evidence type="ECO:0000313" key="3">
    <source>
        <dbReference type="EnsemblMetazoa" id="ISCW007409-PA"/>
    </source>
</evidence>
<dbReference type="VEuPathDB" id="VectorBase:ISCW007409"/>
<dbReference type="EMBL" id="DS800964">
    <property type="protein sequence ID" value="EEC10666.1"/>
    <property type="molecule type" value="Genomic_DNA"/>
</dbReference>
<dbReference type="STRING" id="6945.B7PVP4"/>
<feature type="region of interest" description="Disordered" evidence="1">
    <location>
        <begin position="15"/>
        <end position="34"/>
    </location>
</feature>
<dbReference type="VEuPathDB" id="VectorBase:ISCI007409"/>
<dbReference type="HOGENOM" id="CLU_2815305_0_0_1"/>
<dbReference type="Proteomes" id="UP000001555">
    <property type="component" value="Unassembled WGS sequence"/>
</dbReference>
<gene>
    <name evidence="2" type="ORF">IscW_ISCW007409</name>
</gene>
<name>B7PVP4_IXOSC</name>
<reference evidence="3" key="2">
    <citation type="submission" date="2020-05" db="UniProtKB">
        <authorList>
            <consortium name="EnsemblMetazoa"/>
        </authorList>
    </citation>
    <scope>IDENTIFICATION</scope>
    <source>
        <strain evidence="3">wikel</strain>
    </source>
</reference>
<dbReference type="EnsemblMetazoa" id="ISCW007409-RA">
    <property type="protein sequence ID" value="ISCW007409-PA"/>
    <property type="gene ID" value="ISCW007409"/>
</dbReference>
<evidence type="ECO:0000313" key="4">
    <source>
        <dbReference type="Proteomes" id="UP000001555"/>
    </source>
</evidence>
<dbReference type="EMBL" id="ABJB010076860">
    <property type="status" value="NOT_ANNOTATED_CDS"/>
    <property type="molecule type" value="Genomic_DNA"/>
</dbReference>